<proteinExistence type="predicted"/>
<dbReference type="GO" id="GO:0009007">
    <property type="term" value="F:site-specific DNA-methyltransferase (adenine-specific) activity"/>
    <property type="evidence" value="ECO:0007669"/>
    <property type="project" value="UniProtKB-EC"/>
</dbReference>
<reference evidence="4 5" key="1">
    <citation type="submission" date="2016-10" db="EMBL/GenBank/DDBJ databases">
        <authorList>
            <person name="de Groot N.N."/>
        </authorList>
    </citation>
    <scope>NUCLEOTIDE SEQUENCE [LARGE SCALE GENOMIC DNA]</scope>
    <source>
        <strain evidence="4 5">DSM 21799</strain>
    </source>
</reference>
<evidence type="ECO:0000256" key="1">
    <source>
        <dbReference type="ARBA" id="ARBA00022603"/>
    </source>
</evidence>
<keyword evidence="1 4" id="KW-0489">Methyltransferase</keyword>
<dbReference type="STRING" id="640635.SAMN04489806_1131"/>
<evidence type="ECO:0000313" key="5">
    <source>
        <dbReference type="Proteomes" id="UP000199183"/>
    </source>
</evidence>
<dbReference type="GO" id="GO:0032259">
    <property type="term" value="P:methylation"/>
    <property type="evidence" value="ECO:0007669"/>
    <property type="project" value="UniProtKB-KW"/>
</dbReference>
<dbReference type="GO" id="GO:0009307">
    <property type="term" value="P:DNA restriction-modification system"/>
    <property type="evidence" value="ECO:0007669"/>
    <property type="project" value="InterPro"/>
</dbReference>
<evidence type="ECO:0000313" key="4">
    <source>
        <dbReference type="EMBL" id="SEB56814.1"/>
    </source>
</evidence>
<accession>A0A1H4KE29</accession>
<protein>
    <submittedName>
        <fullName evidence="4">Adenine-specific DNA methylase</fullName>
    </submittedName>
</protein>
<sequence>MTPLLEAIGAHARPGDHVVDAFSGSLSVAMGLKSSGYRVTANDINLFSSVLAEAYLVPTALPDFDASRGIVENRVESLSRVRQSAIESLHRPDYEMILNAIDERQVAALASFIEFLNSCDDLDLPDSYRRTDFYDAYCEAGTNSRFVSSRGRSGNRRFFKPQNARRIDRILNHLRFWNREGLIRDATLAILLASTLRAVEKVANTQGTYHDFPRSNWDSRALNPLVLEMPDLRYIYAGGPLDHYAGREQDTLEFISSVDHHSVLYLDPPYNFRQYSAYYFLLNVICRYVEMEDPSAYFGNLMFVRGQNPDDDFASSFCKASRFIEDMRTLIRRADCDTVVISYFNGKNHWSKFDSGPDSTGQLLLEQLLAEPMFEQGSQRTVLVPRRNYASYVGYTARDVSELILSARVVQDREGDPTGAVRQPVPQMV</sequence>
<dbReference type="SUPFAM" id="SSF53335">
    <property type="entry name" value="S-adenosyl-L-methionine-dependent methyltransferases"/>
    <property type="match status" value="1"/>
</dbReference>
<keyword evidence="5" id="KW-1185">Reference proteome</keyword>
<gene>
    <name evidence="4" type="ORF">SAMN04489806_1131</name>
</gene>
<name>A0A1H4KE29_9MICO</name>
<keyword evidence="3" id="KW-0949">S-adenosyl-L-methionine</keyword>
<evidence type="ECO:0000256" key="3">
    <source>
        <dbReference type="ARBA" id="ARBA00022691"/>
    </source>
</evidence>
<organism evidence="4 5">
    <name type="scientific">Paramicrobacterium humi</name>
    <dbReference type="NCBI Taxonomy" id="640635"/>
    <lineage>
        <taxon>Bacteria</taxon>
        <taxon>Bacillati</taxon>
        <taxon>Actinomycetota</taxon>
        <taxon>Actinomycetes</taxon>
        <taxon>Micrococcales</taxon>
        <taxon>Microbacteriaceae</taxon>
        <taxon>Paramicrobacterium</taxon>
    </lineage>
</organism>
<dbReference type="EMBL" id="FNRY01000001">
    <property type="protein sequence ID" value="SEB56814.1"/>
    <property type="molecule type" value="Genomic_DNA"/>
</dbReference>
<evidence type="ECO:0000256" key="2">
    <source>
        <dbReference type="ARBA" id="ARBA00022679"/>
    </source>
</evidence>
<dbReference type="Proteomes" id="UP000199183">
    <property type="component" value="Unassembled WGS sequence"/>
</dbReference>
<dbReference type="InterPro" id="IPR012327">
    <property type="entry name" value="MeTrfase_D12"/>
</dbReference>
<dbReference type="InterPro" id="IPR029063">
    <property type="entry name" value="SAM-dependent_MTases_sf"/>
</dbReference>
<keyword evidence="2" id="KW-0808">Transferase</keyword>
<dbReference type="OrthoDB" id="9773060at2"/>
<dbReference type="AlphaFoldDB" id="A0A1H4KE29"/>
<dbReference type="Pfam" id="PF02086">
    <property type="entry name" value="MethyltransfD12"/>
    <property type="match status" value="1"/>
</dbReference>